<dbReference type="Proteomes" id="UP000324632">
    <property type="component" value="Chromosome 7"/>
</dbReference>
<reference evidence="1 2" key="1">
    <citation type="journal article" date="2019" name="Mol. Ecol. Resour.">
        <title>Chromosome-level genome assembly of Triplophysa tibetana, a fish adapted to the harsh high-altitude environment of the Tibetan Plateau.</title>
        <authorList>
            <person name="Yang X."/>
            <person name="Liu H."/>
            <person name="Ma Z."/>
            <person name="Zou Y."/>
            <person name="Zou M."/>
            <person name="Mao Y."/>
            <person name="Li X."/>
            <person name="Wang H."/>
            <person name="Chen T."/>
            <person name="Wang W."/>
            <person name="Yang R."/>
        </authorList>
    </citation>
    <scope>NUCLEOTIDE SEQUENCE [LARGE SCALE GENOMIC DNA]</scope>
    <source>
        <strain evidence="1">TTIB1903HZAU</strain>
        <tissue evidence="1">Muscle</tissue>
    </source>
</reference>
<proteinExistence type="predicted"/>
<sequence length="115" mass="12689">MTRNSKRRALGYLAMRRTAARAYRLEYGQSAPIQSGSRRPDMRTPLLKFFKASGGVRAFFTGSPGGVGTPRHCGSRSGNFPSVSGPLQDLGKIWGRWRAASIRDSLEDDITLEEN</sequence>
<name>A0A5A9PCV8_9TELE</name>
<gene>
    <name evidence="1" type="ORF">E1301_Tti023792</name>
</gene>
<dbReference type="EMBL" id="SOYY01000007">
    <property type="protein sequence ID" value="KAA0719632.1"/>
    <property type="molecule type" value="Genomic_DNA"/>
</dbReference>
<evidence type="ECO:0000313" key="2">
    <source>
        <dbReference type="Proteomes" id="UP000324632"/>
    </source>
</evidence>
<comment type="caution">
    <text evidence="1">The sequence shown here is derived from an EMBL/GenBank/DDBJ whole genome shotgun (WGS) entry which is preliminary data.</text>
</comment>
<evidence type="ECO:0000313" key="1">
    <source>
        <dbReference type="EMBL" id="KAA0719632.1"/>
    </source>
</evidence>
<keyword evidence="2" id="KW-1185">Reference proteome</keyword>
<accession>A0A5A9PCV8</accession>
<organism evidence="1 2">
    <name type="scientific">Triplophysa tibetana</name>
    <dbReference type="NCBI Taxonomy" id="1572043"/>
    <lineage>
        <taxon>Eukaryota</taxon>
        <taxon>Metazoa</taxon>
        <taxon>Chordata</taxon>
        <taxon>Craniata</taxon>
        <taxon>Vertebrata</taxon>
        <taxon>Euteleostomi</taxon>
        <taxon>Actinopterygii</taxon>
        <taxon>Neopterygii</taxon>
        <taxon>Teleostei</taxon>
        <taxon>Ostariophysi</taxon>
        <taxon>Cypriniformes</taxon>
        <taxon>Nemacheilidae</taxon>
        <taxon>Triplophysa</taxon>
    </lineage>
</organism>
<dbReference type="AlphaFoldDB" id="A0A5A9PCV8"/>
<protein>
    <submittedName>
        <fullName evidence="1">Uncharacterized protein</fullName>
    </submittedName>
</protein>